<protein>
    <recommendedName>
        <fullName evidence="3">Sigma-70 family RNA polymerase sigma factor</fullName>
    </recommendedName>
</protein>
<dbReference type="Gene3D" id="1.10.1740.10">
    <property type="match status" value="1"/>
</dbReference>
<dbReference type="EMBL" id="JAIQZJ010000012">
    <property type="protein sequence ID" value="MBZ5740070.1"/>
    <property type="molecule type" value="Genomic_DNA"/>
</dbReference>
<evidence type="ECO:0000313" key="2">
    <source>
        <dbReference type="Proteomes" id="UP000780875"/>
    </source>
</evidence>
<keyword evidence="2" id="KW-1185">Reference proteome</keyword>
<evidence type="ECO:0008006" key="3">
    <source>
        <dbReference type="Google" id="ProtNLM"/>
    </source>
</evidence>
<accession>A0ABS7UGV8</accession>
<reference evidence="1 2" key="1">
    <citation type="submission" date="2021-09" db="EMBL/GenBank/DDBJ databases">
        <title>Whole genome sequence of Nocardioides sp. GBK3QG-3.</title>
        <authorList>
            <person name="Tuo L."/>
        </authorList>
    </citation>
    <scope>NUCLEOTIDE SEQUENCE [LARGE SCALE GENOMIC DNA]</scope>
    <source>
        <strain evidence="1 2">GBK3QG-3</strain>
    </source>
</reference>
<proteinExistence type="predicted"/>
<organism evidence="1 2">
    <name type="scientific">Nocardioides mangrovi</name>
    <dbReference type="NCBI Taxonomy" id="2874580"/>
    <lineage>
        <taxon>Bacteria</taxon>
        <taxon>Bacillati</taxon>
        <taxon>Actinomycetota</taxon>
        <taxon>Actinomycetes</taxon>
        <taxon>Propionibacteriales</taxon>
        <taxon>Nocardioidaceae</taxon>
        <taxon>Nocardioides</taxon>
    </lineage>
</organism>
<name>A0ABS7UGV8_9ACTN</name>
<sequence>MTTQGADDREPDERAAHHLPLAGSLVREVLRRTPAQLVEDDLYAAALTALVDADADFDPVHDAPYDRYVTARIRAGMFEELRSVDWEAHDLPSVTARTTAARDRLHTVLDRFGDRAQALAALDGEIPGEPEATSVADTTDLPYLRAALAELPPHPDLAAVDVHLLRAESLAALRASLMTRHEDETRALAGLDAVAAAVRASRVSFASGRVELDVVEHAEPDGVSASTNLTA</sequence>
<comment type="caution">
    <text evidence="1">The sequence shown here is derived from an EMBL/GenBank/DDBJ whole genome shotgun (WGS) entry which is preliminary data.</text>
</comment>
<dbReference type="SUPFAM" id="SSF88946">
    <property type="entry name" value="Sigma2 domain of RNA polymerase sigma factors"/>
    <property type="match status" value="1"/>
</dbReference>
<dbReference type="RefSeq" id="WP_224124434.1">
    <property type="nucleotide sequence ID" value="NZ_JAIQZJ010000012.1"/>
</dbReference>
<gene>
    <name evidence="1" type="ORF">K8U61_17980</name>
</gene>
<evidence type="ECO:0000313" key="1">
    <source>
        <dbReference type="EMBL" id="MBZ5740070.1"/>
    </source>
</evidence>
<dbReference type="InterPro" id="IPR013325">
    <property type="entry name" value="RNA_pol_sigma_r2"/>
</dbReference>
<dbReference type="Proteomes" id="UP000780875">
    <property type="component" value="Unassembled WGS sequence"/>
</dbReference>